<evidence type="ECO:0000313" key="6">
    <source>
        <dbReference type="Proteomes" id="UP000746612"/>
    </source>
</evidence>
<dbReference type="Pfam" id="PF01593">
    <property type="entry name" value="Amino_oxidase"/>
    <property type="match status" value="1"/>
</dbReference>
<accession>A0A2H3GJL1</accession>
<dbReference type="Gene3D" id="1.10.405.20">
    <property type="match status" value="1"/>
</dbReference>
<dbReference type="OrthoDB" id="68575at2759"/>
<evidence type="ECO:0000313" key="5">
    <source>
        <dbReference type="EMBL" id="CAG1980252.1"/>
    </source>
</evidence>
<protein>
    <recommendedName>
        <fullName evidence="2">monoamine oxidase</fullName>
        <ecNumber evidence="2">1.4.3.4</ecNumber>
    </recommendedName>
</protein>
<organism evidence="5 6">
    <name type="scientific">Gibberella zeae</name>
    <name type="common">Wheat head blight fungus</name>
    <name type="synonym">Fusarium graminearum</name>
    <dbReference type="NCBI Taxonomy" id="5518"/>
    <lineage>
        <taxon>Eukaryota</taxon>
        <taxon>Fungi</taxon>
        <taxon>Dikarya</taxon>
        <taxon>Ascomycota</taxon>
        <taxon>Pezizomycotina</taxon>
        <taxon>Sordariomycetes</taxon>
        <taxon>Hypocreomycetidae</taxon>
        <taxon>Hypocreales</taxon>
        <taxon>Nectriaceae</taxon>
        <taxon>Fusarium</taxon>
    </lineage>
</organism>
<sequence length="474" mass="50961">MRISTSALILASCLSTASAVPHNSKDQSIDVDVVVIGGGSSGIHAAINLKDAGAKVAVIEKKNQIGGHAETYVNPKTKAFANIGVVVFENTKTVQTYFERLGVESIVGSPFDTKTVTKQYDFSLGIPIPTPDKAKAAENQNAIASAMQAYSQNVFSKYPWIDQGYTFVPNPVPEELLQPFGLFAQQNNFTALLPLISQFNWYPGNITTIPALYGIKKFGPGLMQSISSGFRVPKSGNTRTIYEAAACELSEQTYLNSHVTSVKRNKHGVVVTVKQHGKTLTFKARKLLVAIPQTIKNVGSYDLSKSEKGLFSKFSALGYVAGVADIAGVSVNLQNVGAFTPAHTPVIPGSNSYNIPPGFTDQFLLGVAFDNADYSLDDAKAVIRRELTTLARVGGVPAGSAEKVKFPLLSNHAPFELHVSAEEIGEGFFKDLLKLEGSRNTYWTGAAFAGHNSGLIWNWNDNVILPAMKKSLGL</sequence>
<gene>
    <name evidence="5" type="ORF">MDCFG202_LOCUS202113</name>
</gene>
<dbReference type="Gene3D" id="3.50.50.60">
    <property type="entry name" value="FAD/NAD(P)-binding domain"/>
    <property type="match status" value="1"/>
</dbReference>
<dbReference type="Gene3D" id="3.30.70.1990">
    <property type="match status" value="1"/>
</dbReference>
<evidence type="ECO:0000256" key="3">
    <source>
        <dbReference type="ARBA" id="ARBA00048448"/>
    </source>
</evidence>
<comment type="catalytic activity">
    <reaction evidence="3">
        <text>a secondary aliphatic amine + O2 + H2O = a primary amine + an aldehyde + H2O2</text>
        <dbReference type="Rhea" id="RHEA:26414"/>
        <dbReference type="ChEBI" id="CHEBI:15377"/>
        <dbReference type="ChEBI" id="CHEBI:15379"/>
        <dbReference type="ChEBI" id="CHEBI:16240"/>
        <dbReference type="ChEBI" id="CHEBI:17478"/>
        <dbReference type="ChEBI" id="CHEBI:58855"/>
        <dbReference type="ChEBI" id="CHEBI:65296"/>
        <dbReference type="EC" id="1.4.3.4"/>
    </reaction>
</comment>
<dbReference type="Proteomes" id="UP000746612">
    <property type="component" value="Unassembled WGS sequence"/>
</dbReference>
<dbReference type="GO" id="GO:0097621">
    <property type="term" value="F:monoamine oxidase activity"/>
    <property type="evidence" value="ECO:0007669"/>
    <property type="project" value="UniProtKB-EC"/>
</dbReference>
<evidence type="ECO:0000259" key="4">
    <source>
        <dbReference type="Pfam" id="PF01593"/>
    </source>
</evidence>
<dbReference type="EMBL" id="CAJPIJ010000117">
    <property type="protein sequence ID" value="CAG1980252.1"/>
    <property type="molecule type" value="Genomic_DNA"/>
</dbReference>
<dbReference type="PANTHER" id="PTHR43563">
    <property type="entry name" value="AMINE OXIDASE"/>
    <property type="match status" value="1"/>
</dbReference>
<evidence type="ECO:0000256" key="1">
    <source>
        <dbReference type="ARBA" id="ARBA00005995"/>
    </source>
</evidence>
<reference evidence="5" key="1">
    <citation type="submission" date="2021-03" db="EMBL/GenBank/DDBJ databases">
        <authorList>
            <person name="Alouane T."/>
            <person name="Langin T."/>
            <person name="Bonhomme L."/>
        </authorList>
    </citation>
    <scope>NUCLEOTIDE SEQUENCE</scope>
    <source>
        <strain evidence="5">MDC_Fg202</strain>
    </source>
</reference>
<dbReference type="EC" id="1.4.3.4" evidence="2"/>
<dbReference type="InterPro" id="IPR036188">
    <property type="entry name" value="FAD/NAD-bd_sf"/>
</dbReference>
<dbReference type="AlphaFoldDB" id="A0A2H3GJL1"/>
<evidence type="ECO:0000256" key="2">
    <source>
        <dbReference type="ARBA" id="ARBA00012804"/>
    </source>
</evidence>
<name>A0A2H3GJL1_GIBZA</name>
<dbReference type="InterPro" id="IPR002937">
    <property type="entry name" value="Amino_oxidase"/>
</dbReference>
<proteinExistence type="inferred from homology"/>
<comment type="similarity">
    <text evidence="1">Belongs to the flavin monoamine oxidase family.</text>
</comment>
<comment type="caution">
    <text evidence="5">The sequence shown here is derived from an EMBL/GenBank/DDBJ whole genome shotgun (WGS) entry which is preliminary data.</text>
</comment>
<dbReference type="InterPro" id="IPR050703">
    <property type="entry name" value="Flavin_MAO"/>
</dbReference>
<dbReference type="PANTHER" id="PTHR43563:SF1">
    <property type="entry name" value="AMINE OXIDASE [FLAVIN-CONTAINING] B"/>
    <property type="match status" value="1"/>
</dbReference>
<feature type="domain" description="Amine oxidase" evidence="4">
    <location>
        <begin position="41"/>
        <end position="294"/>
    </location>
</feature>
<dbReference type="SUPFAM" id="SSF51905">
    <property type="entry name" value="FAD/NAD(P)-binding domain"/>
    <property type="match status" value="1"/>
</dbReference>